<dbReference type="Gene3D" id="3.30.420.10">
    <property type="entry name" value="Ribonuclease H-like superfamily/Ribonuclease H"/>
    <property type="match status" value="1"/>
</dbReference>
<dbReference type="AlphaFoldDB" id="A0A9P4VVG7"/>
<organism evidence="2 3">
    <name type="scientific">Patellaria atrata CBS 101060</name>
    <dbReference type="NCBI Taxonomy" id="1346257"/>
    <lineage>
        <taxon>Eukaryota</taxon>
        <taxon>Fungi</taxon>
        <taxon>Dikarya</taxon>
        <taxon>Ascomycota</taxon>
        <taxon>Pezizomycotina</taxon>
        <taxon>Dothideomycetes</taxon>
        <taxon>Dothideomycetes incertae sedis</taxon>
        <taxon>Patellariales</taxon>
        <taxon>Patellariaceae</taxon>
        <taxon>Patellaria</taxon>
    </lineage>
</organism>
<evidence type="ECO:0000313" key="3">
    <source>
        <dbReference type="Proteomes" id="UP000799429"/>
    </source>
</evidence>
<feature type="domain" description="RNase H type-1" evidence="1">
    <location>
        <begin position="1"/>
        <end position="98"/>
    </location>
</feature>
<proteinExistence type="predicted"/>
<sequence>MDAELFPVLKAMERKRKEQEKGQSTSQTVCIFIYSQAANKRLQKNCLEGGQELVTLIGNQYDILTAEWGMNVNFSWVPSHKGIFGNELADKLAKLRLERKSVEASFTSLSHLKRMSREKIIKD</sequence>
<dbReference type="Pfam" id="PF00075">
    <property type="entry name" value="RNase_H"/>
    <property type="match status" value="1"/>
</dbReference>
<accession>A0A9P4VVG7</accession>
<dbReference type="OrthoDB" id="4917326at2759"/>
<dbReference type="InterPro" id="IPR012337">
    <property type="entry name" value="RNaseH-like_sf"/>
</dbReference>
<dbReference type="SUPFAM" id="SSF53098">
    <property type="entry name" value="Ribonuclease H-like"/>
    <property type="match status" value="1"/>
</dbReference>
<protein>
    <recommendedName>
        <fullName evidence="1">RNase H type-1 domain-containing protein</fullName>
    </recommendedName>
</protein>
<evidence type="ECO:0000259" key="1">
    <source>
        <dbReference type="PROSITE" id="PS50879"/>
    </source>
</evidence>
<keyword evidence="3" id="KW-1185">Reference proteome</keyword>
<dbReference type="PROSITE" id="PS50879">
    <property type="entry name" value="RNASE_H_1"/>
    <property type="match status" value="1"/>
</dbReference>
<comment type="caution">
    <text evidence="2">The sequence shown here is derived from an EMBL/GenBank/DDBJ whole genome shotgun (WGS) entry which is preliminary data.</text>
</comment>
<evidence type="ECO:0000313" key="2">
    <source>
        <dbReference type="EMBL" id="KAF2841649.1"/>
    </source>
</evidence>
<dbReference type="InterPro" id="IPR036397">
    <property type="entry name" value="RNaseH_sf"/>
</dbReference>
<dbReference type="CDD" id="cd09276">
    <property type="entry name" value="Rnase_HI_RT_non_LTR"/>
    <property type="match status" value="1"/>
</dbReference>
<dbReference type="Proteomes" id="UP000799429">
    <property type="component" value="Unassembled WGS sequence"/>
</dbReference>
<gene>
    <name evidence="2" type="ORF">M501DRAFT_580187</name>
</gene>
<dbReference type="EMBL" id="MU006091">
    <property type="protein sequence ID" value="KAF2841649.1"/>
    <property type="molecule type" value="Genomic_DNA"/>
</dbReference>
<reference evidence="2" key="1">
    <citation type="journal article" date="2020" name="Stud. Mycol.">
        <title>101 Dothideomycetes genomes: a test case for predicting lifestyles and emergence of pathogens.</title>
        <authorList>
            <person name="Haridas S."/>
            <person name="Albert R."/>
            <person name="Binder M."/>
            <person name="Bloem J."/>
            <person name="Labutti K."/>
            <person name="Salamov A."/>
            <person name="Andreopoulos B."/>
            <person name="Baker S."/>
            <person name="Barry K."/>
            <person name="Bills G."/>
            <person name="Bluhm B."/>
            <person name="Cannon C."/>
            <person name="Castanera R."/>
            <person name="Culley D."/>
            <person name="Daum C."/>
            <person name="Ezra D."/>
            <person name="Gonzalez J."/>
            <person name="Henrissat B."/>
            <person name="Kuo A."/>
            <person name="Liang C."/>
            <person name="Lipzen A."/>
            <person name="Lutzoni F."/>
            <person name="Magnuson J."/>
            <person name="Mondo S."/>
            <person name="Nolan M."/>
            <person name="Ohm R."/>
            <person name="Pangilinan J."/>
            <person name="Park H.-J."/>
            <person name="Ramirez L."/>
            <person name="Alfaro M."/>
            <person name="Sun H."/>
            <person name="Tritt A."/>
            <person name="Yoshinaga Y."/>
            <person name="Zwiers L.-H."/>
            <person name="Turgeon B."/>
            <person name="Goodwin S."/>
            <person name="Spatafora J."/>
            <person name="Crous P."/>
            <person name="Grigoriev I."/>
        </authorList>
    </citation>
    <scope>NUCLEOTIDE SEQUENCE</scope>
    <source>
        <strain evidence="2">CBS 101060</strain>
    </source>
</reference>
<dbReference type="GO" id="GO:0003676">
    <property type="term" value="F:nucleic acid binding"/>
    <property type="evidence" value="ECO:0007669"/>
    <property type="project" value="InterPro"/>
</dbReference>
<name>A0A9P4VVG7_9PEZI</name>
<dbReference type="GO" id="GO:0004523">
    <property type="term" value="F:RNA-DNA hybrid ribonuclease activity"/>
    <property type="evidence" value="ECO:0007669"/>
    <property type="project" value="InterPro"/>
</dbReference>
<dbReference type="InterPro" id="IPR002156">
    <property type="entry name" value="RNaseH_domain"/>
</dbReference>